<evidence type="ECO:0000256" key="1">
    <source>
        <dbReference type="ARBA" id="ARBA00026148"/>
    </source>
</evidence>
<evidence type="ECO:0000313" key="3">
    <source>
        <dbReference type="Proteomes" id="UP000515154"/>
    </source>
</evidence>
<feature type="domain" description="Thioredoxin" evidence="2">
    <location>
        <begin position="22"/>
        <end position="106"/>
    </location>
</feature>
<name>A0A7E6EM59_9MOLL</name>
<evidence type="ECO:0000313" key="4">
    <source>
        <dbReference type="RefSeq" id="XP_036355897.1"/>
    </source>
</evidence>
<dbReference type="PANTHER" id="PTHR21148">
    <property type="entry name" value="THIOREDOXIN DOMAIN-CONTAINING PROTEIN 9"/>
    <property type="match status" value="1"/>
</dbReference>
<keyword evidence="3" id="KW-1185">Reference proteome</keyword>
<dbReference type="CDD" id="cd02989">
    <property type="entry name" value="Phd_like_TxnDC9"/>
    <property type="match status" value="1"/>
</dbReference>
<gene>
    <name evidence="4" type="primary">LOC115231251</name>
</gene>
<accession>A0A7E6EM59</accession>
<dbReference type="Gene3D" id="3.40.30.10">
    <property type="entry name" value="Glutaredoxin"/>
    <property type="match status" value="1"/>
</dbReference>
<protein>
    <recommendedName>
        <fullName evidence="1">Thioredoxin domain-containing protein 9</fullName>
    </recommendedName>
</protein>
<reference evidence="4" key="1">
    <citation type="submission" date="2025-08" db="UniProtKB">
        <authorList>
            <consortium name="RefSeq"/>
        </authorList>
    </citation>
    <scope>IDENTIFICATION</scope>
</reference>
<organism evidence="3 4">
    <name type="scientific">Octopus sinensis</name>
    <name type="common">East Asian common octopus</name>
    <dbReference type="NCBI Taxonomy" id="2607531"/>
    <lineage>
        <taxon>Eukaryota</taxon>
        <taxon>Metazoa</taxon>
        <taxon>Spiralia</taxon>
        <taxon>Lophotrochozoa</taxon>
        <taxon>Mollusca</taxon>
        <taxon>Cephalopoda</taxon>
        <taxon>Coleoidea</taxon>
        <taxon>Octopodiformes</taxon>
        <taxon>Octopoda</taxon>
        <taxon>Incirrata</taxon>
        <taxon>Octopodidae</taxon>
        <taxon>Octopus</taxon>
    </lineage>
</organism>
<dbReference type="AlphaFoldDB" id="A0A7E6EM59"/>
<dbReference type="InterPro" id="IPR036249">
    <property type="entry name" value="Thioredoxin-like_sf"/>
</dbReference>
<proteinExistence type="predicted"/>
<dbReference type="KEGG" id="osn:115231251"/>
<dbReference type="Pfam" id="PF00085">
    <property type="entry name" value="Thioredoxin"/>
    <property type="match status" value="1"/>
</dbReference>
<dbReference type="RefSeq" id="XP_036355897.1">
    <property type="nucleotide sequence ID" value="XM_036500004.1"/>
</dbReference>
<dbReference type="SUPFAM" id="SSF52833">
    <property type="entry name" value="Thioredoxin-like"/>
    <property type="match status" value="1"/>
</dbReference>
<sequence length="172" mass="19711">MNSRDMLLNRLETVTTVIESKLTTEKEFFDVLKKSERAVFHFFRDSTFRCKILDKHLTILAAKHVETFFGKVDVEKSPFLVSRLKIRILPTMVPVVDGMAKEHILGFDSLGGTDDFSTEMLEWRLGCAEVINYEGDTSRPPALVSKPAKTLKSGIRRTNFNRDPDSDDYEDF</sequence>
<dbReference type="InterPro" id="IPR013766">
    <property type="entry name" value="Thioredoxin_domain"/>
</dbReference>
<dbReference type="Proteomes" id="UP000515154">
    <property type="component" value="Unplaced"/>
</dbReference>
<evidence type="ECO:0000259" key="2">
    <source>
        <dbReference type="Pfam" id="PF00085"/>
    </source>
</evidence>